<dbReference type="RefSeq" id="WP_092133936.1">
    <property type="nucleotide sequence ID" value="NZ_FNQK01000009.1"/>
</dbReference>
<proteinExistence type="predicted"/>
<dbReference type="SUPFAM" id="SSF53901">
    <property type="entry name" value="Thiolase-like"/>
    <property type="match status" value="1"/>
</dbReference>
<dbReference type="PANTHER" id="PTHR34069:SF2">
    <property type="entry name" value="BETA-KETOACYL-[ACYL-CARRIER-PROTEIN] SYNTHASE III"/>
    <property type="match status" value="1"/>
</dbReference>
<dbReference type="Pfam" id="PF08545">
    <property type="entry name" value="ACP_syn_III"/>
    <property type="match status" value="1"/>
</dbReference>
<dbReference type="GO" id="GO:0044550">
    <property type="term" value="P:secondary metabolite biosynthetic process"/>
    <property type="evidence" value="ECO:0007669"/>
    <property type="project" value="TreeGrafter"/>
</dbReference>
<dbReference type="GO" id="GO:0006633">
    <property type="term" value="P:fatty acid biosynthetic process"/>
    <property type="evidence" value="ECO:0007669"/>
    <property type="project" value="InterPro"/>
</dbReference>
<organism evidence="5 6">
    <name type="scientific">Bizionia paragorgiae</name>
    <dbReference type="NCBI Taxonomy" id="283786"/>
    <lineage>
        <taxon>Bacteria</taxon>
        <taxon>Pseudomonadati</taxon>
        <taxon>Bacteroidota</taxon>
        <taxon>Flavobacteriia</taxon>
        <taxon>Flavobacteriales</taxon>
        <taxon>Flavobacteriaceae</taxon>
        <taxon>Bizionia</taxon>
    </lineage>
</organism>
<dbReference type="CDD" id="cd00830">
    <property type="entry name" value="KAS_III"/>
    <property type="match status" value="1"/>
</dbReference>
<keyword evidence="2" id="KW-0012">Acyltransferase</keyword>
<accession>A0A1H3ZVQ1</accession>
<evidence type="ECO:0000259" key="4">
    <source>
        <dbReference type="Pfam" id="PF08545"/>
    </source>
</evidence>
<evidence type="ECO:0000256" key="1">
    <source>
        <dbReference type="ARBA" id="ARBA00022679"/>
    </source>
</evidence>
<dbReference type="InterPro" id="IPR013747">
    <property type="entry name" value="ACP_syn_III_C"/>
</dbReference>
<name>A0A1H3ZVQ1_BIZPA</name>
<evidence type="ECO:0000313" key="6">
    <source>
        <dbReference type="Proteomes" id="UP000198846"/>
    </source>
</evidence>
<dbReference type="InterPro" id="IPR016039">
    <property type="entry name" value="Thiolase-like"/>
</dbReference>
<dbReference type="Proteomes" id="UP000198846">
    <property type="component" value="Unassembled WGS sequence"/>
</dbReference>
<dbReference type="STRING" id="283786.SAMN04487990_10993"/>
<feature type="domain" description="Beta-ketoacyl-[acyl-carrier-protein] synthase III N-terminal" evidence="4">
    <location>
        <begin position="129"/>
        <end position="201"/>
    </location>
</feature>
<dbReference type="AlphaFoldDB" id="A0A1H3ZVQ1"/>
<dbReference type="Pfam" id="PF08541">
    <property type="entry name" value="ACP_syn_III_C"/>
    <property type="match status" value="1"/>
</dbReference>
<protein>
    <submittedName>
        <fullName evidence="5">3-oxoacyl-[acyl-carrier-protein] synthase-3</fullName>
    </submittedName>
</protein>
<keyword evidence="1" id="KW-0808">Transferase</keyword>
<keyword evidence="6" id="KW-1185">Reference proteome</keyword>
<dbReference type="EMBL" id="FNQK01000009">
    <property type="protein sequence ID" value="SEA27813.1"/>
    <property type="molecule type" value="Genomic_DNA"/>
</dbReference>
<dbReference type="GO" id="GO:0004315">
    <property type="term" value="F:3-oxoacyl-[acyl-carrier-protein] synthase activity"/>
    <property type="evidence" value="ECO:0007669"/>
    <property type="project" value="InterPro"/>
</dbReference>
<sequence length="352" mass="38984">MNIKITGTGSYIPMTLEKNEDFNNHQFLNADGSTINSPNEVIVEKFKAITGIAERRYAKPELNNSDLAFFAAEKAIADAKINAEELDYIILAHNFGDIKSNTIQSDAVPSLAARVKHRLKIKNPKCVAYDVLFGCPGWNEGVIQAHAFIKAGIAKKCLVVGAETLSRVIDKHDRDSMIYSDGAGAVVIEETSEEGGIIAHESASYTYEEIDYLFFGGSYNPSLDQDVKYIKMYGRKIYEFALKHVPDAMKSCLDNSGLAITDVKKILIHQANEKMDEAIVKRFYKLYNMKVPEGIMPMSIYKLGNSSVATIPTLLDLVKNNKIKDQSIEKGDVIIFASVGAGMNINAIVYKY</sequence>
<evidence type="ECO:0000256" key="2">
    <source>
        <dbReference type="ARBA" id="ARBA00023315"/>
    </source>
</evidence>
<dbReference type="OrthoDB" id="5171393at2"/>
<dbReference type="PANTHER" id="PTHR34069">
    <property type="entry name" value="3-OXOACYL-[ACYL-CARRIER-PROTEIN] SYNTHASE 3"/>
    <property type="match status" value="1"/>
</dbReference>
<dbReference type="InterPro" id="IPR013751">
    <property type="entry name" value="ACP_syn_III_N"/>
</dbReference>
<evidence type="ECO:0000313" key="5">
    <source>
        <dbReference type="EMBL" id="SEA27813.1"/>
    </source>
</evidence>
<gene>
    <name evidence="5" type="ORF">SAMN04487990_10993</name>
</gene>
<feature type="domain" description="Beta-ketoacyl-[acyl-carrier-protein] synthase III C-terminal" evidence="3">
    <location>
        <begin position="253"/>
        <end position="352"/>
    </location>
</feature>
<evidence type="ECO:0000259" key="3">
    <source>
        <dbReference type="Pfam" id="PF08541"/>
    </source>
</evidence>
<reference evidence="5 6" key="1">
    <citation type="submission" date="2016-10" db="EMBL/GenBank/DDBJ databases">
        <authorList>
            <person name="de Groot N.N."/>
        </authorList>
    </citation>
    <scope>NUCLEOTIDE SEQUENCE [LARGE SCALE GENOMIC DNA]</scope>
    <source>
        <strain evidence="5 6">DSM 23842</strain>
    </source>
</reference>
<dbReference type="Gene3D" id="3.40.47.10">
    <property type="match status" value="1"/>
</dbReference>